<feature type="domain" description="HTH gntR-type" evidence="5">
    <location>
        <begin position="9"/>
        <end position="76"/>
    </location>
</feature>
<dbReference type="PANTHER" id="PTHR43537">
    <property type="entry name" value="TRANSCRIPTIONAL REGULATOR, GNTR FAMILY"/>
    <property type="match status" value="1"/>
</dbReference>
<protein>
    <recommendedName>
        <fullName evidence="5">HTH gntR-type domain-containing protein</fullName>
    </recommendedName>
</protein>
<sequence>MLPKIGHKQSLSDHAYTVIKEAILNNTFKPKDILLEESIAEMLGISRTPLRTALKRLEFEKLIFINSQSRPLSRRFSRETWCRFLSSGSRWSRSSPAWRAANGRRKTSPGSKNASPGTKWP</sequence>
<dbReference type="InterPro" id="IPR036388">
    <property type="entry name" value="WH-like_DNA-bd_sf"/>
</dbReference>
<dbReference type="AlphaFoldDB" id="A0A212KDZ7"/>
<dbReference type="InterPro" id="IPR000524">
    <property type="entry name" value="Tscrpt_reg_HTH_GntR"/>
</dbReference>
<proteinExistence type="predicted"/>
<dbReference type="Pfam" id="PF00392">
    <property type="entry name" value="GntR"/>
    <property type="match status" value="1"/>
</dbReference>
<dbReference type="SUPFAM" id="SSF46785">
    <property type="entry name" value="Winged helix' DNA-binding domain"/>
    <property type="match status" value="1"/>
</dbReference>
<evidence type="ECO:0000259" key="5">
    <source>
        <dbReference type="PROSITE" id="PS50949"/>
    </source>
</evidence>
<dbReference type="PROSITE" id="PS50949">
    <property type="entry name" value="HTH_GNTR"/>
    <property type="match status" value="1"/>
</dbReference>
<gene>
    <name evidence="6" type="ORF">KL86DPRO_50315</name>
</gene>
<feature type="compositionally biased region" description="Polar residues" evidence="4">
    <location>
        <begin position="108"/>
        <end position="121"/>
    </location>
</feature>
<organism evidence="6">
    <name type="scientific">uncultured delta proteobacterium</name>
    <dbReference type="NCBI Taxonomy" id="34034"/>
    <lineage>
        <taxon>Bacteria</taxon>
        <taxon>Deltaproteobacteria</taxon>
        <taxon>environmental samples</taxon>
    </lineage>
</organism>
<dbReference type="InterPro" id="IPR036390">
    <property type="entry name" value="WH_DNA-bd_sf"/>
</dbReference>
<keyword evidence="1" id="KW-0805">Transcription regulation</keyword>
<accession>A0A212KDZ7</accession>
<keyword evidence="2" id="KW-0238">DNA-binding</keyword>
<evidence type="ECO:0000256" key="2">
    <source>
        <dbReference type="ARBA" id="ARBA00023125"/>
    </source>
</evidence>
<evidence type="ECO:0000256" key="1">
    <source>
        <dbReference type="ARBA" id="ARBA00023015"/>
    </source>
</evidence>
<name>A0A212KDZ7_9DELT</name>
<feature type="region of interest" description="Disordered" evidence="4">
    <location>
        <begin position="87"/>
        <end position="121"/>
    </location>
</feature>
<dbReference type="GO" id="GO:0003700">
    <property type="term" value="F:DNA-binding transcription factor activity"/>
    <property type="evidence" value="ECO:0007669"/>
    <property type="project" value="InterPro"/>
</dbReference>
<evidence type="ECO:0000256" key="4">
    <source>
        <dbReference type="SAM" id="MobiDB-lite"/>
    </source>
</evidence>
<dbReference type="Gene3D" id="1.10.10.10">
    <property type="entry name" value="Winged helix-like DNA-binding domain superfamily/Winged helix DNA-binding domain"/>
    <property type="match status" value="1"/>
</dbReference>
<keyword evidence="3" id="KW-0804">Transcription</keyword>
<dbReference type="PANTHER" id="PTHR43537:SF5">
    <property type="entry name" value="UXU OPERON TRANSCRIPTIONAL REGULATOR"/>
    <property type="match status" value="1"/>
</dbReference>
<evidence type="ECO:0000256" key="3">
    <source>
        <dbReference type="ARBA" id="ARBA00023163"/>
    </source>
</evidence>
<evidence type="ECO:0000313" key="6">
    <source>
        <dbReference type="EMBL" id="SBW09909.1"/>
    </source>
</evidence>
<dbReference type="EMBL" id="FLUQ01000005">
    <property type="protein sequence ID" value="SBW09909.1"/>
    <property type="molecule type" value="Genomic_DNA"/>
</dbReference>
<reference evidence="6" key="1">
    <citation type="submission" date="2016-04" db="EMBL/GenBank/DDBJ databases">
        <authorList>
            <person name="Evans L.H."/>
            <person name="Alamgir A."/>
            <person name="Owens N."/>
            <person name="Weber N.D."/>
            <person name="Virtaneva K."/>
            <person name="Barbian K."/>
            <person name="Babar A."/>
            <person name="Rosenke K."/>
        </authorList>
    </citation>
    <scope>NUCLEOTIDE SEQUENCE</scope>
    <source>
        <strain evidence="6">86</strain>
    </source>
</reference>
<dbReference type="GO" id="GO:0003677">
    <property type="term" value="F:DNA binding"/>
    <property type="evidence" value="ECO:0007669"/>
    <property type="project" value="UniProtKB-KW"/>
</dbReference>
<dbReference type="SMART" id="SM00345">
    <property type="entry name" value="HTH_GNTR"/>
    <property type="match status" value="1"/>
</dbReference>
<feature type="compositionally biased region" description="Low complexity" evidence="4">
    <location>
        <begin position="87"/>
        <end position="101"/>
    </location>
</feature>